<dbReference type="InterPro" id="IPR022898">
    <property type="entry name" value="RNase_HII"/>
</dbReference>
<feature type="binding site" evidence="12">
    <location>
        <position position="128"/>
    </location>
    <ligand>
        <name>a divalent metal cation</name>
        <dbReference type="ChEBI" id="CHEBI:60240"/>
    </ligand>
</feature>
<sequence length="233" mass="24059">MTVAEPTLELERALLEVPGTDVVIGVDEVGRGALAGPVMVGACAVRRAQVEAGFPAGLRDSKLLSAKRREAIAPAVREWAFACGVGSATAREIDENGITACLALAATRALGVLFSLGVEVGGALVVLDGSHDWLGPSLRNPVRIMVRPKADRDCASVSGASVIAKVNRDGIMSGAHTTDETLEAYGWAANKGYGSAAHLAAIDRLGPSAWHRRTWLHGRGDDVAAPAGPPANA</sequence>
<evidence type="ECO:0000256" key="6">
    <source>
        <dbReference type="ARBA" id="ARBA00022490"/>
    </source>
</evidence>
<proteinExistence type="inferred from homology"/>
<comment type="cofactor">
    <cofactor evidence="12">
        <name>Mn(2+)</name>
        <dbReference type="ChEBI" id="CHEBI:29035"/>
    </cofactor>
    <cofactor evidence="12">
        <name>Mg(2+)</name>
        <dbReference type="ChEBI" id="CHEBI:18420"/>
    </cofactor>
    <text evidence="12">Manganese or magnesium. Binds 1 divalent metal ion per monomer in the absence of substrate. May bind a second metal ion after substrate binding.</text>
</comment>
<evidence type="ECO:0000256" key="1">
    <source>
        <dbReference type="ARBA" id="ARBA00000077"/>
    </source>
</evidence>
<dbReference type="InterPro" id="IPR012337">
    <property type="entry name" value="RNaseH-like_sf"/>
</dbReference>
<dbReference type="GO" id="GO:0005737">
    <property type="term" value="C:cytoplasm"/>
    <property type="evidence" value="ECO:0007669"/>
    <property type="project" value="UniProtKB-SubCell"/>
</dbReference>
<dbReference type="Proteomes" id="UP000467240">
    <property type="component" value="Unassembled WGS sequence"/>
</dbReference>
<evidence type="ECO:0000259" key="14">
    <source>
        <dbReference type="PROSITE" id="PS51975"/>
    </source>
</evidence>
<dbReference type="OrthoDB" id="9803420at2"/>
<evidence type="ECO:0000256" key="7">
    <source>
        <dbReference type="ARBA" id="ARBA00022722"/>
    </source>
</evidence>
<keyword evidence="6" id="KW-0963">Cytoplasm</keyword>
<keyword evidence="16" id="KW-1185">Reference proteome</keyword>
<dbReference type="PROSITE" id="PS51975">
    <property type="entry name" value="RNASE_H_2"/>
    <property type="match status" value="1"/>
</dbReference>
<dbReference type="InterPro" id="IPR036397">
    <property type="entry name" value="RNaseH_sf"/>
</dbReference>
<keyword evidence="8 12" id="KW-0479">Metal-binding</keyword>
<evidence type="ECO:0000256" key="11">
    <source>
        <dbReference type="ARBA" id="ARBA00023211"/>
    </source>
</evidence>
<evidence type="ECO:0000256" key="4">
    <source>
        <dbReference type="ARBA" id="ARBA00004496"/>
    </source>
</evidence>
<dbReference type="InterPro" id="IPR001352">
    <property type="entry name" value="RNase_HII/HIII"/>
</dbReference>
<evidence type="ECO:0000256" key="12">
    <source>
        <dbReference type="PROSITE-ProRule" id="PRU01319"/>
    </source>
</evidence>
<dbReference type="GO" id="GO:0003723">
    <property type="term" value="F:RNA binding"/>
    <property type="evidence" value="ECO:0007669"/>
    <property type="project" value="UniProtKB-UniRule"/>
</dbReference>
<dbReference type="GO" id="GO:0004523">
    <property type="term" value="F:RNA-DNA hybrid ribonuclease activity"/>
    <property type="evidence" value="ECO:0007669"/>
    <property type="project" value="UniProtKB-UniRule"/>
</dbReference>
<evidence type="ECO:0000256" key="13">
    <source>
        <dbReference type="RuleBase" id="RU003515"/>
    </source>
</evidence>
<dbReference type="EC" id="3.1.26.4" evidence="13"/>
<feature type="domain" description="RNase H type-2" evidence="14">
    <location>
        <begin position="21"/>
        <end position="227"/>
    </location>
</feature>
<dbReference type="Gene3D" id="3.30.420.10">
    <property type="entry name" value="Ribonuclease H-like superfamily/Ribonuclease H"/>
    <property type="match status" value="1"/>
</dbReference>
<comment type="subcellular location">
    <subcellularLocation>
        <location evidence="4">Cytoplasm</location>
    </subcellularLocation>
</comment>
<evidence type="ECO:0000313" key="16">
    <source>
        <dbReference type="Proteomes" id="UP000467240"/>
    </source>
</evidence>
<dbReference type="GO" id="GO:0006298">
    <property type="term" value="P:mismatch repair"/>
    <property type="evidence" value="ECO:0007669"/>
    <property type="project" value="TreeGrafter"/>
</dbReference>
<feature type="binding site" evidence="12">
    <location>
        <position position="27"/>
    </location>
    <ligand>
        <name>a divalent metal cation</name>
        <dbReference type="ChEBI" id="CHEBI:60240"/>
    </ligand>
</feature>
<dbReference type="SUPFAM" id="SSF53098">
    <property type="entry name" value="Ribonuclease H-like"/>
    <property type="match status" value="1"/>
</dbReference>
<name>A0A7J5BYZ6_9MICO</name>
<feature type="binding site" evidence="12">
    <location>
        <position position="28"/>
    </location>
    <ligand>
        <name>a divalent metal cation</name>
        <dbReference type="ChEBI" id="CHEBI:60240"/>
    </ligand>
</feature>
<organism evidence="15 16">
    <name type="scientific">Pseudoclavibacter chungangensis</name>
    <dbReference type="NCBI Taxonomy" id="587635"/>
    <lineage>
        <taxon>Bacteria</taxon>
        <taxon>Bacillati</taxon>
        <taxon>Actinomycetota</taxon>
        <taxon>Actinomycetes</taxon>
        <taxon>Micrococcales</taxon>
        <taxon>Microbacteriaceae</taxon>
        <taxon>Pseudoclavibacter</taxon>
    </lineage>
</organism>
<evidence type="ECO:0000313" key="15">
    <source>
        <dbReference type="EMBL" id="KAB1659577.1"/>
    </source>
</evidence>
<comment type="similarity">
    <text evidence="5 13">Belongs to the RNase HII family.</text>
</comment>
<dbReference type="CDD" id="cd07182">
    <property type="entry name" value="RNase_HII_bacteria_HII_like"/>
    <property type="match status" value="1"/>
</dbReference>
<evidence type="ECO:0000256" key="9">
    <source>
        <dbReference type="ARBA" id="ARBA00022759"/>
    </source>
</evidence>
<dbReference type="EMBL" id="WBJZ01000005">
    <property type="protein sequence ID" value="KAB1659577.1"/>
    <property type="molecule type" value="Genomic_DNA"/>
</dbReference>
<comment type="catalytic activity">
    <reaction evidence="1 12 13">
        <text>Endonucleolytic cleavage to 5'-phosphomonoester.</text>
        <dbReference type="EC" id="3.1.26.4"/>
    </reaction>
</comment>
<dbReference type="InterPro" id="IPR024567">
    <property type="entry name" value="RNase_HII/HIII_dom"/>
</dbReference>
<gene>
    <name evidence="15" type="ORF">F8O01_04735</name>
</gene>
<dbReference type="GO" id="GO:0043137">
    <property type="term" value="P:DNA replication, removal of RNA primer"/>
    <property type="evidence" value="ECO:0007669"/>
    <property type="project" value="TreeGrafter"/>
</dbReference>
<evidence type="ECO:0000256" key="5">
    <source>
        <dbReference type="ARBA" id="ARBA00007383"/>
    </source>
</evidence>
<keyword evidence="9 12" id="KW-0255">Endonuclease</keyword>
<evidence type="ECO:0000256" key="10">
    <source>
        <dbReference type="ARBA" id="ARBA00022801"/>
    </source>
</evidence>
<protein>
    <recommendedName>
        <fullName evidence="13">Ribonuclease</fullName>
        <ecNumber evidence="13">3.1.26.4</ecNumber>
    </recommendedName>
</protein>
<keyword evidence="10 12" id="KW-0378">Hydrolase</keyword>
<evidence type="ECO:0000256" key="2">
    <source>
        <dbReference type="ARBA" id="ARBA00001946"/>
    </source>
</evidence>
<dbReference type="RefSeq" id="WP_158039743.1">
    <property type="nucleotide sequence ID" value="NZ_JACCFV010000001.1"/>
</dbReference>
<accession>A0A7J5BYZ6</accession>
<dbReference type="Pfam" id="PF01351">
    <property type="entry name" value="RNase_HII"/>
    <property type="match status" value="1"/>
</dbReference>
<dbReference type="PANTHER" id="PTHR10954">
    <property type="entry name" value="RIBONUCLEASE H2 SUBUNIT A"/>
    <property type="match status" value="1"/>
</dbReference>
<dbReference type="GO" id="GO:0032299">
    <property type="term" value="C:ribonuclease H2 complex"/>
    <property type="evidence" value="ECO:0007669"/>
    <property type="project" value="TreeGrafter"/>
</dbReference>
<comment type="function">
    <text evidence="3 13">Endonuclease that specifically degrades the RNA of RNA-DNA hybrids.</text>
</comment>
<dbReference type="AlphaFoldDB" id="A0A7J5BYZ6"/>
<dbReference type="PANTHER" id="PTHR10954:SF18">
    <property type="entry name" value="RIBONUCLEASE HII"/>
    <property type="match status" value="1"/>
</dbReference>
<keyword evidence="7 12" id="KW-0540">Nuclease</keyword>
<comment type="caution">
    <text evidence="15">The sequence shown here is derived from an EMBL/GenBank/DDBJ whole genome shotgun (WGS) entry which is preliminary data.</text>
</comment>
<reference evidence="15 16" key="1">
    <citation type="submission" date="2019-09" db="EMBL/GenBank/DDBJ databases">
        <title>Phylogeny of genus Pseudoclavibacter and closely related genus.</title>
        <authorList>
            <person name="Li Y."/>
        </authorList>
    </citation>
    <scope>NUCLEOTIDE SEQUENCE [LARGE SCALE GENOMIC DNA]</scope>
    <source>
        <strain evidence="15 16">DSM 23821</strain>
    </source>
</reference>
<keyword evidence="11" id="KW-0464">Manganese</keyword>
<dbReference type="GO" id="GO:0046872">
    <property type="term" value="F:metal ion binding"/>
    <property type="evidence" value="ECO:0007669"/>
    <property type="project" value="UniProtKB-KW"/>
</dbReference>
<comment type="cofactor">
    <cofactor evidence="2">
        <name>Mg(2+)</name>
        <dbReference type="ChEBI" id="CHEBI:18420"/>
    </cofactor>
</comment>
<evidence type="ECO:0000256" key="3">
    <source>
        <dbReference type="ARBA" id="ARBA00004065"/>
    </source>
</evidence>
<evidence type="ECO:0000256" key="8">
    <source>
        <dbReference type="ARBA" id="ARBA00022723"/>
    </source>
</evidence>
<dbReference type="NCBIfam" id="NF000595">
    <property type="entry name" value="PRK00015.1-3"/>
    <property type="match status" value="1"/>
</dbReference>